<dbReference type="GO" id="GO:0020037">
    <property type="term" value="F:heme binding"/>
    <property type="evidence" value="ECO:0007669"/>
    <property type="project" value="InterPro"/>
</dbReference>
<dbReference type="PROSITE" id="PS51007">
    <property type="entry name" value="CYTC"/>
    <property type="match status" value="1"/>
</dbReference>
<dbReference type="PANTHER" id="PTHR35008:SF9">
    <property type="entry name" value="CYTOCHROME C DOMAIN-CONTAINING PROTEIN"/>
    <property type="match status" value="1"/>
</dbReference>
<dbReference type="InterPro" id="IPR036909">
    <property type="entry name" value="Cyt_c-like_dom_sf"/>
</dbReference>
<evidence type="ECO:0000313" key="8">
    <source>
        <dbReference type="EMBL" id="SHF81155.1"/>
    </source>
</evidence>
<dbReference type="RefSeq" id="WP_082093708.1">
    <property type="nucleotide sequence ID" value="NZ_FQVC01000014.1"/>
</dbReference>
<accession>A0A1M5EPK7</accession>
<dbReference type="SUPFAM" id="SSF46626">
    <property type="entry name" value="Cytochrome c"/>
    <property type="match status" value="2"/>
</dbReference>
<protein>
    <submittedName>
        <fullName evidence="8">Cytochrome c</fullName>
    </submittedName>
</protein>
<keyword evidence="2 4" id="KW-0479">Metal-binding</keyword>
<sequence>MNDMDQERREVEGHEGRDRPRSGRRALRWIFAVGGGLGLFAAGLLVFDFDLIRSWGEPADAPETATAMFEPPSEADIPDGPAGDAIRLGMEIFKNTGTNASDHVGNSLSCANCHLDGGRRADSAPMWAAWVTYPLFRSKNNSMNTMEDRIKGCFTYSMNAQDSISGGPPPAGDDIYRNLQTYMHWLATGAATNVKPAGAGYPALELPEQGYDPARGEDVFQANCAACHGADGQGQQDANGRYTFPPLWGPQSYNWGAGMARVNTAAGFIKANMPLGQPGRLTDQQAWDVAAYLNSHERPKDPRQTGTVEEAAAKDHAGEETYYGKILNGVLLGTGTPRPSAPIGGTPAPAPVQ</sequence>
<feature type="region of interest" description="Disordered" evidence="5">
    <location>
        <begin position="334"/>
        <end position="353"/>
    </location>
</feature>
<dbReference type="Proteomes" id="UP000184533">
    <property type="component" value="Unassembled WGS sequence"/>
</dbReference>
<dbReference type="GO" id="GO:0009055">
    <property type="term" value="F:electron transfer activity"/>
    <property type="evidence" value="ECO:0007669"/>
    <property type="project" value="InterPro"/>
</dbReference>
<keyword evidence="6" id="KW-1133">Transmembrane helix</keyword>
<dbReference type="InterPro" id="IPR051459">
    <property type="entry name" value="Cytochrome_c-type_DH"/>
</dbReference>
<dbReference type="AlphaFoldDB" id="A0A1M5EPK7"/>
<keyword evidence="6" id="KW-0472">Membrane</keyword>
<dbReference type="PANTHER" id="PTHR35008">
    <property type="entry name" value="BLL4482 PROTEIN-RELATED"/>
    <property type="match status" value="1"/>
</dbReference>
<name>A0A1M5EPK7_9HYPH</name>
<evidence type="ECO:0000256" key="5">
    <source>
        <dbReference type="SAM" id="MobiDB-lite"/>
    </source>
</evidence>
<evidence type="ECO:0000259" key="7">
    <source>
        <dbReference type="PROSITE" id="PS51007"/>
    </source>
</evidence>
<proteinExistence type="predicted"/>
<reference evidence="8" key="1">
    <citation type="submission" date="2016-11" db="EMBL/GenBank/DDBJ databases">
        <authorList>
            <person name="Jaros S."/>
            <person name="Januszkiewicz K."/>
            <person name="Wedrychowicz H."/>
        </authorList>
    </citation>
    <scope>NUCLEOTIDE SEQUENCE [LARGE SCALE GENOMIC DNA]</scope>
    <source>
        <strain evidence="8">DSM 17137</strain>
    </source>
</reference>
<gene>
    <name evidence="8" type="ORF">SAMN02745223_03604</name>
</gene>
<dbReference type="Gene3D" id="1.10.760.10">
    <property type="entry name" value="Cytochrome c-like domain"/>
    <property type="match status" value="2"/>
</dbReference>
<evidence type="ECO:0000256" key="1">
    <source>
        <dbReference type="ARBA" id="ARBA00022617"/>
    </source>
</evidence>
<keyword evidence="1 4" id="KW-0349">Heme</keyword>
<keyword evidence="3 4" id="KW-0408">Iron</keyword>
<feature type="domain" description="Cytochrome c" evidence="7">
    <location>
        <begin position="211"/>
        <end position="297"/>
    </location>
</feature>
<dbReference type="InterPro" id="IPR009056">
    <property type="entry name" value="Cyt_c-like_dom"/>
</dbReference>
<evidence type="ECO:0000256" key="4">
    <source>
        <dbReference type="PROSITE-ProRule" id="PRU00433"/>
    </source>
</evidence>
<dbReference type="Pfam" id="PF00034">
    <property type="entry name" value="Cytochrom_C"/>
    <property type="match status" value="1"/>
</dbReference>
<organism evidence="8">
    <name type="scientific">Devosia limi DSM 17137</name>
    <dbReference type="NCBI Taxonomy" id="1121477"/>
    <lineage>
        <taxon>Bacteria</taxon>
        <taxon>Pseudomonadati</taxon>
        <taxon>Pseudomonadota</taxon>
        <taxon>Alphaproteobacteria</taxon>
        <taxon>Hyphomicrobiales</taxon>
        <taxon>Devosiaceae</taxon>
        <taxon>Devosia</taxon>
    </lineage>
</organism>
<keyword evidence="6" id="KW-0812">Transmembrane</keyword>
<dbReference type="GO" id="GO:0046872">
    <property type="term" value="F:metal ion binding"/>
    <property type="evidence" value="ECO:0007669"/>
    <property type="project" value="UniProtKB-KW"/>
</dbReference>
<evidence type="ECO:0000256" key="3">
    <source>
        <dbReference type="ARBA" id="ARBA00023004"/>
    </source>
</evidence>
<feature type="transmembrane region" description="Helical" evidence="6">
    <location>
        <begin position="26"/>
        <end position="47"/>
    </location>
</feature>
<evidence type="ECO:0000256" key="6">
    <source>
        <dbReference type="SAM" id="Phobius"/>
    </source>
</evidence>
<dbReference type="EMBL" id="FQVC01000014">
    <property type="protein sequence ID" value="SHF81155.1"/>
    <property type="molecule type" value="Genomic_DNA"/>
</dbReference>
<feature type="region of interest" description="Disordered" evidence="5">
    <location>
        <begin position="1"/>
        <end position="20"/>
    </location>
</feature>
<evidence type="ECO:0000256" key="2">
    <source>
        <dbReference type="ARBA" id="ARBA00022723"/>
    </source>
</evidence>